<dbReference type="EMBL" id="BK015051">
    <property type="protein sequence ID" value="DAD88983.1"/>
    <property type="molecule type" value="Genomic_DNA"/>
</dbReference>
<evidence type="ECO:0000313" key="1">
    <source>
        <dbReference type="EMBL" id="DAD88983.1"/>
    </source>
</evidence>
<accession>A0A8S5N3R7</accession>
<proteinExistence type="predicted"/>
<sequence>MENNEELVVNTDTTENVVEQAAEELVDGNNTTEDVTENQSPEEKLYTESEFNQKLDEVIPKKIARREEKIRKEYERKLKDYEYAEQVLNAGMGTSNIKEAINNLKEFYTQKGIEMPQYQERPNQYDMEAGAEKEAQAIIDSGYGDIVEETDRLASIGVDKMTPRDKIMFKKLAVERKRIEQLKEINDLGITMEDIDSKEFKDFSKYLDPSMSLKEKYEFYQKIKPKETIESIGSMKNESPSVVKDFYTQEEIAQLSEDDLDDPKVWNAVRNSMTKGR</sequence>
<protein>
    <submittedName>
        <fullName evidence="1">Uncharacterized protein</fullName>
    </submittedName>
</protein>
<organism evidence="1">
    <name type="scientific">Myoviridae sp. ct96L1</name>
    <dbReference type="NCBI Taxonomy" id="2826623"/>
    <lineage>
        <taxon>Viruses</taxon>
        <taxon>Duplodnaviria</taxon>
        <taxon>Heunggongvirae</taxon>
        <taxon>Uroviricota</taxon>
        <taxon>Caudoviricetes</taxon>
    </lineage>
</organism>
<name>A0A8S5N3R7_9CAUD</name>
<reference evidence="1" key="1">
    <citation type="journal article" date="2021" name="Proc. Natl. Acad. Sci. U.S.A.">
        <title>A Catalog of Tens of Thousands of Viruses from Human Metagenomes Reveals Hidden Associations with Chronic Diseases.</title>
        <authorList>
            <person name="Tisza M.J."/>
            <person name="Buck C.B."/>
        </authorList>
    </citation>
    <scope>NUCLEOTIDE SEQUENCE</scope>
    <source>
        <strain evidence="1">Ct96L1</strain>
    </source>
</reference>